<dbReference type="HOGENOM" id="CLU_516951_0_0_1"/>
<dbReference type="KEGG" id="scm:SCHCO_02576780"/>
<gene>
    <name evidence="2" type="ORF">SCHCODRAFT_103126</name>
</gene>
<name>D8PKE1_SCHCM</name>
<feature type="region of interest" description="Disordered" evidence="1">
    <location>
        <begin position="282"/>
        <end position="444"/>
    </location>
</feature>
<protein>
    <submittedName>
        <fullName evidence="2">Uncharacterized protein</fullName>
    </submittedName>
</protein>
<evidence type="ECO:0000313" key="2">
    <source>
        <dbReference type="EMBL" id="EFJ03287.1"/>
    </source>
</evidence>
<feature type="compositionally biased region" description="Low complexity" evidence="1">
    <location>
        <begin position="310"/>
        <end position="319"/>
    </location>
</feature>
<organism evidence="3">
    <name type="scientific">Schizophyllum commune (strain H4-8 / FGSC 9210)</name>
    <name type="common">Split gill fungus</name>
    <dbReference type="NCBI Taxonomy" id="578458"/>
    <lineage>
        <taxon>Eukaryota</taxon>
        <taxon>Fungi</taxon>
        <taxon>Dikarya</taxon>
        <taxon>Basidiomycota</taxon>
        <taxon>Agaricomycotina</taxon>
        <taxon>Agaricomycetes</taxon>
        <taxon>Agaricomycetidae</taxon>
        <taxon>Agaricales</taxon>
        <taxon>Schizophyllaceae</taxon>
        <taxon>Schizophyllum</taxon>
    </lineage>
</organism>
<evidence type="ECO:0000313" key="3">
    <source>
        <dbReference type="Proteomes" id="UP000007431"/>
    </source>
</evidence>
<feature type="compositionally biased region" description="Polar residues" evidence="1">
    <location>
        <begin position="387"/>
        <end position="402"/>
    </location>
</feature>
<dbReference type="InParanoid" id="D8PKE1"/>
<dbReference type="RefSeq" id="XP_003038189.1">
    <property type="nucleotide sequence ID" value="XM_003038143.1"/>
</dbReference>
<feature type="non-terminal residue" evidence="2">
    <location>
        <position position="527"/>
    </location>
</feature>
<dbReference type="GeneID" id="9588543"/>
<dbReference type="Proteomes" id="UP000007431">
    <property type="component" value="Unassembled WGS sequence"/>
</dbReference>
<dbReference type="VEuPathDB" id="FungiDB:SCHCODRAFT_02576780"/>
<feature type="region of interest" description="Disordered" evidence="1">
    <location>
        <begin position="469"/>
        <end position="527"/>
    </location>
</feature>
<accession>D8PKE1</accession>
<dbReference type="AlphaFoldDB" id="D8PKE1"/>
<proteinExistence type="predicted"/>
<feature type="compositionally biased region" description="Basic and acidic residues" evidence="1">
    <location>
        <begin position="339"/>
        <end position="354"/>
    </location>
</feature>
<feature type="compositionally biased region" description="Basic and acidic residues" evidence="1">
    <location>
        <begin position="513"/>
        <end position="527"/>
    </location>
</feature>
<feature type="compositionally biased region" description="Low complexity" evidence="1">
    <location>
        <begin position="413"/>
        <end position="444"/>
    </location>
</feature>
<reference evidence="2 3" key="1">
    <citation type="journal article" date="2010" name="Nat. Biotechnol.">
        <title>Genome sequence of the model mushroom Schizophyllum commune.</title>
        <authorList>
            <person name="Ohm R.A."/>
            <person name="de Jong J.F."/>
            <person name="Lugones L.G."/>
            <person name="Aerts A."/>
            <person name="Kothe E."/>
            <person name="Stajich J.E."/>
            <person name="de Vries R.P."/>
            <person name="Record E."/>
            <person name="Levasseur A."/>
            <person name="Baker S.E."/>
            <person name="Bartholomew K.A."/>
            <person name="Coutinho P.M."/>
            <person name="Erdmann S."/>
            <person name="Fowler T.J."/>
            <person name="Gathman A.C."/>
            <person name="Lombard V."/>
            <person name="Henrissat B."/>
            <person name="Knabe N."/>
            <person name="Kuees U."/>
            <person name="Lilly W.W."/>
            <person name="Lindquist E."/>
            <person name="Lucas S."/>
            <person name="Magnuson J.K."/>
            <person name="Piumi F."/>
            <person name="Raudaskoski M."/>
            <person name="Salamov A."/>
            <person name="Schmutz J."/>
            <person name="Schwarze F.W.M.R."/>
            <person name="vanKuyk P.A."/>
            <person name="Horton J.S."/>
            <person name="Grigoriev I.V."/>
            <person name="Woesten H.A.B."/>
        </authorList>
    </citation>
    <scope>NUCLEOTIDE SEQUENCE [LARGE SCALE GENOMIC DNA]</scope>
    <source>
        <strain evidence="3">H4-8 / FGSC 9210</strain>
    </source>
</reference>
<dbReference type="EMBL" id="GL377302">
    <property type="protein sequence ID" value="EFJ03287.1"/>
    <property type="molecule type" value="Genomic_DNA"/>
</dbReference>
<keyword evidence="3" id="KW-1185">Reference proteome</keyword>
<dbReference type="OrthoDB" id="10369710at2759"/>
<evidence type="ECO:0000256" key="1">
    <source>
        <dbReference type="SAM" id="MobiDB-lite"/>
    </source>
</evidence>
<sequence length="527" mass="59328">MESSSSSQRAAEMADQFSTHRVFRILLPQGFTLTFYTTVPGKLAIRPAYKKYDETIVQVLTSEDRAKKLEALRACKAHYRRIAPNPLTPPDGRLFDWYFRTPDTSIPAPTILGQRNVEHCAIQVVDIRALYGELFRAIALNSKYREVPVRGEVLRKLLDFEFGSTKPTQLVHLKMLQQVLSPADWAELNKYDNLLERRVNEGYRGYKGFLGHEIKDVSPQVRASRPETGEYPWVAKAPTSWPVLPSPQGDAWHLKAKKDELRRVMHDTDYRRQLAADGWKKYTLQERERQNAPPDVTPSSSAGAKRSADDASPSSSSSRPSKRQRLNTGRAAPQTASHSHGEHNTTQSAEDRRFHTVPAAWDDIPERYRTILVQPGGGAPPSEATEAGSSTRENSIANMESESMSRPRSLEHPPSQQQQPFLQQQQQQPFLQQQQQQQPFLQQQQQPPCQRQQCSAGLSAAVLTAALTAATVPTRPPPPPTLSRTRPQLMPRSRSMANGLRVPMDDQDALPVPDDKSDEYPSLRRGH</sequence>